<reference evidence="8" key="1">
    <citation type="submission" date="2020-03" db="EMBL/GenBank/DDBJ databases">
        <authorList>
            <person name="He L."/>
        </authorList>
    </citation>
    <scope>NUCLEOTIDE SEQUENCE</scope>
    <source>
        <strain evidence="8">CkLH20</strain>
    </source>
</reference>
<sequence>MSLQATKQDIGVYQDTGNGNGLISNPYHSTISLSIKQEPIKSKVNNLKNTANKPNSRRKTAKKRFVQNAARFRLDPRAIVAINCVSATPEQQRSTLIGPTYLVTVTLENVDNPNEDCNGLLVGNRSMSPYFIENEESRCFSAFCFFEDLSVKREGRFRLVFTLRVLEFLNSPVGELSECVTARSSAFVVYPNKSFPGLSANTLLEKYLQSKGVKALSRAESKAAEMLRKRVELSEGNDERRRNQAQSVATAGGPGQQLPDLPIGDIMAKYPPRGILNLQPHHEYNNGSALNQASQISGHRNDYTTPAAGFLAPGSDTHGDNLPTTVSMRMLQYFNPET</sequence>
<dbReference type="Gene3D" id="2.60.40.3960">
    <property type="entry name" value="Velvet domain"/>
    <property type="match status" value="1"/>
</dbReference>
<protein>
    <recommendedName>
        <fullName evidence="7">Velvet domain-containing protein</fullName>
    </recommendedName>
</protein>
<dbReference type="AlphaFoldDB" id="A0A9P6HUI1"/>
<feature type="compositionally biased region" description="Basic and acidic residues" evidence="6">
    <location>
        <begin position="230"/>
        <end position="242"/>
    </location>
</feature>
<keyword evidence="9" id="KW-1185">Reference proteome</keyword>
<dbReference type="PROSITE" id="PS51821">
    <property type="entry name" value="VELVET"/>
    <property type="match status" value="1"/>
</dbReference>
<feature type="region of interest" description="Disordered" evidence="6">
    <location>
        <begin position="230"/>
        <end position="259"/>
    </location>
</feature>
<dbReference type="Pfam" id="PF11754">
    <property type="entry name" value="Velvet"/>
    <property type="match status" value="1"/>
</dbReference>
<dbReference type="GO" id="GO:0030435">
    <property type="term" value="P:sporulation resulting in formation of a cellular spore"/>
    <property type="evidence" value="ECO:0007669"/>
    <property type="project" value="UniProtKB-KW"/>
</dbReference>
<keyword evidence="2" id="KW-0749">Sporulation</keyword>
<dbReference type="EMBL" id="JAATWM020000049">
    <property type="protein sequence ID" value="KAF9870978.1"/>
    <property type="molecule type" value="Genomic_DNA"/>
</dbReference>
<evidence type="ECO:0000313" key="8">
    <source>
        <dbReference type="EMBL" id="KAF9870978.1"/>
    </source>
</evidence>
<evidence type="ECO:0000259" key="7">
    <source>
        <dbReference type="PROSITE" id="PS51821"/>
    </source>
</evidence>
<dbReference type="PANTHER" id="PTHR33572">
    <property type="entry name" value="SPORE DEVELOPMENT REGULATOR VOSA"/>
    <property type="match status" value="1"/>
</dbReference>
<dbReference type="GO" id="GO:0005634">
    <property type="term" value="C:nucleus"/>
    <property type="evidence" value="ECO:0007669"/>
    <property type="project" value="UniProtKB-SubCell"/>
</dbReference>
<gene>
    <name evidence="8" type="ORF">CkaCkLH20_11650</name>
</gene>
<proteinExistence type="predicted"/>
<evidence type="ECO:0000256" key="1">
    <source>
        <dbReference type="ARBA" id="ARBA00004123"/>
    </source>
</evidence>
<evidence type="ECO:0000256" key="4">
    <source>
        <dbReference type="ARBA" id="ARBA00023163"/>
    </source>
</evidence>
<feature type="domain" description="Velvet" evidence="7">
    <location>
        <begin position="26"/>
        <end position="218"/>
    </location>
</feature>
<name>A0A9P6HUI1_9PEZI</name>
<evidence type="ECO:0000313" key="9">
    <source>
        <dbReference type="Proteomes" id="UP000781932"/>
    </source>
</evidence>
<dbReference type="InterPro" id="IPR038491">
    <property type="entry name" value="Velvet_dom_sf"/>
</dbReference>
<evidence type="ECO:0000256" key="2">
    <source>
        <dbReference type="ARBA" id="ARBA00022969"/>
    </source>
</evidence>
<evidence type="ECO:0000256" key="3">
    <source>
        <dbReference type="ARBA" id="ARBA00023015"/>
    </source>
</evidence>
<dbReference type="PANTHER" id="PTHR33572:SF18">
    <property type="entry name" value="SPORE DEVELOPMENT REGULATOR VOSA"/>
    <property type="match status" value="1"/>
</dbReference>
<dbReference type="GeneID" id="62167438"/>
<dbReference type="RefSeq" id="XP_038740439.1">
    <property type="nucleotide sequence ID" value="XM_038894364.1"/>
</dbReference>
<comment type="caution">
    <text evidence="8">The sequence shown here is derived from an EMBL/GenBank/DDBJ whole genome shotgun (WGS) entry which is preliminary data.</text>
</comment>
<keyword evidence="5" id="KW-0539">Nucleus</keyword>
<comment type="subcellular location">
    <subcellularLocation>
        <location evidence="1">Nucleus</location>
    </subcellularLocation>
</comment>
<accession>A0A9P6HUI1</accession>
<dbReference type="Proteomes" id="UP000781932">
    <property type="component" value="Unassembled WGS sequence"/>
</dbReference>
<organism evidence="8 9">
    <name type="scientific">Colletotrichum karsti</name>
    <dbReference type="NCBI Taxonomy" id="1095194"/>
    <lineage>
        <taxon>Eukaryota</taxon>
        <taxon>Fungi</taxon>
        <taxon>Dikarya</taxon>
        <taxon>Ascomycota</taxon>
        <taxon>Pezizomycotina</taxon>
        <taxon>Sordariomycetes</taxon>
        <taxon>Hypocreomycetidae</taxon>
        <taxon>Glomerellales</taxon>
        <taxon>Glomerellaceae</taxon>
        <taxon>Colletotrichum</taxon>
        <taxon>Colletotrichum boninense species complex</taxon>
    </lineage>
</organism>
<dbReference type="InterPro" id="IPR037525">
    <property type="entry name" value="Velvet_dom"/>
</dbReference>
<dbReference type="InterPro" id="IPR021740">
    <property type="entry name" value="Velvet"/>
</dbReference>
<dbReference type="OrthoDB" id="3056235at2759"/>
<keyword evidence="3" id="KW-0805">Transcription regulation</keyword>
<evidence type="ECO:0000256" key="6">
    <source>
        <dbReference type="SAM" id="MobiDB-lite"/>
    </source>
</evidence>
<reference evidence="8" key="2">
    <citation type="submission" date="2020-11" db="EMBL/GenBank/DDBJ databases">
        <title>Whole genome sequencing of Colletotrichum sp.</title>
        <authorList>
            <person name="Li H."/>
        </authorList>
    </citation>
    <scope>NUCLEOTIDE SEQUENCE</scope>
    <source>
        <strain evidence="8">CkLH20</strain>
    </source>
</reference>
<keyword evidence="4" id="KW-0804">Transcription</keyword>
<evidence type="ECO:0000256" key="5">
    <source>
        <dbReference type="ARBA" id="ARBA00023242"/>
    </source>
</evidence>